<dbReference type="PANTHER" id="PTHR11081">
    <property type="entry name" value="FLAP ENDONUCLEASE FAMILY MEMBER"/>
    <property type="match status" value="1"/>
</dbReference>
<feature type="domain" description="XPG-I" evidence="2">
    <location>
        <begin position="115"/>
        <end position="195"/>
    </location>
</feature>
<dbReference type="PANTHER" id="PTHR11081:SF75">
    <property type="entry name" value="ENDONUCLEASE, PUTATIVE (AFU_ORTHOLOGUE AFUA_3G13260)-RELATED"/>
    <property type="match status" value="1"/>
</dbReference>
<dbReference type="PRINTS" id="PR00853">
    <property type="entry name" value="XPGRADSUPER"/>
</dbReference>
<dbReference type="InterPro" id="IPR006086">
    <property type="entry name" value="XPG-I_dom"/>
</dbReference>
<dbReference type="GeneID" id="28986124"/>
<dbReference type="Gene3D" id="1.10.150.20">
    <property type="entry name" value="5' to 3' exonuclease, C-terminal subdomain"/>
    <property type="match status" value="1"/>
</dbReference>
<dbReference type="InterPro" id="IPR006084">
    <property type="entry name" value="XPG/Rad2"/>
</dbReference>
<evidence type="ECO:0000313" key="4">
    <source>
        <dbReference type="EMBL" id="KLT40444.1"/>
    </source>
</evidence>
<feature type="domain" description="XPG N-terminal" evidence="3">
    <location>
        <begin position="1"/>
        <end position="105"/>
    </location>
</feature>
<dbReference type="AlphaFoldDB" id="A0A0J1AYQ3"/>
<dbReference type="InterPro" id="IPR006085">
    <property type="entry name" value="XPG_DNA_repair_N"/>
</dbReference>
<dbReference type="STRING" id="879819.A0A0J1AYQ3"/>
<proteinExistence type="predicted"/>
<feature type="region of interest" description="Disordered" evidence="1">
    <location>
        <begin position="541"/>
        <end position="570"/>
    </location>
</feature>
<dbReference type="SMART" id="SM00485">
    <property type="entry name" value="XPGN"/>
    <property type="match status" value="1"/>
</dbReference>
<dbReference type="Pfam" id="PF00752">
    <property type="entry name" value="XPG_N"/>
    <property type="match status" value="1"/>
</dbReference>
<name>A0A0J1AYQ3_9TREE</name>
<dbReference type="RefSeq" id="XP_018276935.1">
    <property type="nucleotide sequence ID" value="XM_018425521.1"/>
</dbReference>
<feature type="compositionally biased region" description="Basic residues" evidence="1">
    <location>
        <begin position="541"/>
        <end position="555"/>
    </location>
</feature>
<reference evidence="4 5" key="1">
    <citation type="submission" date="2015-03" db="EMBL/GenBank/DDBJ databases">
        <title>Genomics and transcriptomics of the oil-accumulating basidiomycete yeast T. oleaginosus allow insights into substrate utilization and the diverse evolutionary trajectories of mating systems in fungi.</title>
        <authorList>
            <consortium name="DOE Joint Genome Institute"/>
            <person name="Kourist R."/>
            <person name="Kracht O."/>
            <person name="Bracharz F."/>
            <person name="Lipzen A."/>
            <person name="Nolan M."/>
            <person name="Ohm R."/>
            <person name="Grigoriev I."/>
            <person name="Sun S."/>
            <person name="Heitman J."/>
            <person name="Bruck T."/>
            <person name="Nowrousian M."/>
        </authorList>
    </citation>
    <scope>NUCLEOTIDE SEQUENCE [LARGE SCALE GENOMIC DNA]</scope>
    <source>
        <strain evidence="4 5">IBC0246</strain>
    </source>
</reference>
<gene>
    <name evidence="4" type="ORF">CC85DRAFT_304100</name>
</gene>
<keyword evidence="5" id="KW-1185">Reference proteome</keyword>
<accession>A0A0J1AYQ3</accession>
<dbReference type="EMBL" id="KQ087234">
    <property type="protein sequence ID" value="KLT40444.1"/>
    <property type="molecule type" value="Genomic_DNA"/>
</dbReference>
<dbReference type="OrthoDB" id="2959108at2759"/>
<dbReference type="Gene3D" id="3.40.50.1010">
    <property type="entry name" value="5'-nuclease"/>
    <property type="match status" value="2"/>
</dbReference>
<organism evidence="4 5">
    <name type="scientific">Cutaneotrichosporon oleaginosum</name>
    <dbReference type="NCBI Taxonomy" id="879819"/>
    <lineage>
        <taxon>Eukaryota</taxon>
        <taxon>Fungi</taxon>
        <taxon>Dikarya</taxon>
        <taxon>Basidiomycota</taxon>
        <taxon>Agaricomycotina</taxon>
        <taxon>Tremellomycetes</taxon>
        <taxon>Trichosporonales</taxon>
        <taxon>Trichosporonaceae</taxon>
        <taxon>Cutaneotrichosporon</taxon>
    </lineage>
</organism>
<dbReference type="InterPro" id="IPR029060">
    <property type="entry name" value="PIN-like_dom_sf"/>
</dbReference>
<dbReference type="Proteomes" id="UP000053611">
    <property type="component" value="Unassembled WGS sequence"/>
</dbReference>
<evidence type="ECO:0000313" key="5">
    <source>
        <dbReference type="Proteomes" id="UP000053611"/>
    </source>
</evidence>
<evidence type="ECO:0000259" key="3">
    <source>
        <dbReference type="SMART" id="SM00485"/>
    </source>
</evidence>
<sequence>MGVPGLWDLLRPAAVRTSLNALSRDAFLSNANGLRALTIGIDASIWIFHARTNHHGANAYLRTLFFKIAALLQHPVLPVFVFDGPKKPAMKRGQRVTRNFGVNDGYSRQFKDLLDVCGLEWWNAPGEAEAELAIMNRQGKIDAVLSDDVDALLFGAKCLLRNNSPTLSGAQAPVTQSSSSRTDMRHYEMYRLSDIVAEWTRVPSALQNEDDCRRAMVLIALLSGGDYVPEGVGRVGPKVSFALAKAGYADFLKLYAKERPQFDRKVAQVHEEMLEELATNRSGHIGRRMRKLAEDLAGVNLIDLFPLECYLNPATSPLDDPEQGWPGFGKGDKSSARGKARSAGRGDLEGMARACERYFEWGTRDIVCKKFAGDSVNLFGAEIVAEARSIARSSTPVAPARSTCRPGQSPERITSYFSQSTIATSQRQKGAPASSARHLVKIHSTRPSPMCSGLTEYRLEYQPQCYMDRCRAAMDGSRADPSTLSPEERVSLGMVEEAAAPINTSVKDEVRIWFAGYLIRAAWPHLIEDYEEAEAAKAARKAAPKKTKAVARNGRKTATTSTGDANASILPSIERAERGPILSPHPPTIVAAPCRSDSIITTGVAEQAWALCALATAVVSGLFLARLQSLSLSNIDNVDSSALGSEETERSASAIASNAGLSSRPNLPIVGLLDSMIVARARKSQPVNKAAVIPESRAPKAPYFVLYEDDDGFEHIDLTQVRPK</sequence>
<dbReference type="InterPro" id="IPR041177">
    <property type="entry name" value="GEN1_C"/>
</dbReference>
<dbReference type="Pfam" id="PF18380">
    <property type="entry name" value="GEN1_C"/>
    <property type="match status" value="1"/>
</dbReference>
<dbReference type="GO" id="GO:0006974">
    <property type="term" value="P:DNA damage response"/>
    <property type="evidence" value="ECO:0007669"/>
    <property type="project" value="UniProtKB-ARBA"/>
</dbReference>
<dbReference type="GO" id="GO:0017108">
    <property type="term" value="F:5'-flap endonuclease activity"/>
    <property type="evidence" value="ECO:0007669"/>
    <property type="project" value="TreeGrafter"/>
</dbReference>
<evidence type="ECO:0000259" key="2">
    <source>
        <dbReference type="SMART" id="SM00484"/>
    </source>
</evidence>
<dbReference type="SUPFAM" id="SSF88723">
    <property type="entry name" value="PIN domain-like"/>
    <property type="match status" value="1"/>
</dbReference>
<dbReference type="Pfam" id="PF00867">
    <property type="entry name" value="XPG_I"/>
    <property type="match status" value="1"/>
</dbReference>
<feature type="region of interest" description="Disordered" evidence="1">
    <location>
        <begin position="318"/>
        <end position="346"/>
    </location>
</feature>
<protein>
    <submittedName>
        <fullName evidence="4">PIN domain-like protein</fullName>
    </submittedName>
</protein>
<evidence type="ECO:0000256" key="1">
    <source>
        <dbReference type="SAM" id="MobiDB-lite"/>
    </source>
</evidence>
<feature type="compositionally biased region" description="Polar residues" evidence="1">
    <location>
        <begin position="556"/>
        <end position="565"/>
    </location>
</feature>
<dbReference type="SMART" id="SM00484">
    <property type="entry name" value="XPGI"/>
    <property type="match status" value="1"/>
</dbReference>
<dbReference type="CDD" id="cd09870">
    <property type="entry name" value="PIN_YEN1"/>
    <property type="match status" value="1"/>
</dbReference>